<dbReference type="Pfam" id="PF00252">
    <property type="entry name" value="Ribosomal_L16"/>
    <property type="match status" value="1"/>
</dbReference>
<dbReference type="InterPro" id="IPR020798">
    <property type="entry name" value="Ribosomal_uL16_CS"/>
</dbReference>
<name>A0AAN8EHV8_9EURO</name>
<dbReference type="SUPFAM" id="SSF54686">
    <property type="entry name" value="Ribosomal protein L16p/L10e"/>
    <property type="match status" value="1"/>
</dbReference>
<feature type="region of interest" description="Disordered" evidence="5">
    <location>
        <begin position="227"/>
        <end position="260"/>
    </location>
</feature>
<dbReference type="Gene3D" id="3.90.1170.10">
    <property type="entry name" value="Ribosomal protein L10e/L16"/>
    <property type="match status" value="1"/>
</dbReference>
<dbReference type="AlphaFoldDB" id="A0AAN8EHV8"/>
<evidence type="ECO:0000256" key="1">
    <source>
        <dbReference type="ARBA" id="ARBA00008931"/>
    </source>
</evidence>
<dbReference type="PRINTS" id="PR00060">
    <property type="entry name" value="RIBOSOMALL16"/>
</dbReference>
<keyword evidence="2 4" id="KW-0689">Ribosomal protein</keyword>
<dbReference type="GO" id="GO:0032543">
    <property type="term" value="P:mitochondrial translation"/>
    <property type="evidence" value="ECO:0007669"/>
    <property type="project" value="TreeGrafter"/>
</dbReference>
<reference evidence="6 7" key="1">
    <citation type="submission" date="2022-12" db="EMBL/GenBank/DDBJ databases">
        <title>Genomic features and morphological characterization of a novel Knufia sp. strain isolated from spacecraft assembly facility.</title>
        <authorList>
            <person name="Teixeira M."/>
            <person name="Chander A.M."/>
            <person name="Stajich J.E."/>
            <person name="Venkateswaran K."/>
        </authorList>
    </citation>
    <scope>NUCLEOTIDE SEQUENCE [LARGE SCALE GENOMIC DNA]</scope>
    <source>
        <strain evidence="6 7">FJI-L2-BK-P2</strain>
    </source>
</reference>
<proteinExistence type="inferred from homology"/>
<dbReference type="InterPro" id="IPR036920">
    <property type="entry name" value="Ribosomal_uL16_sf"/>
</dbReference>
<feature type="compositionally biased region" description="Polar residues" evidence="5">
    <location>
        <begin position="35"/>
        <end position="58"/>
    </location>
</feature>
<evidence type="ECO:0000256" key="5">
    <source>
        <dbReference type="SAM" id="MobiDB-lite"/>
    </source>
</evidence>
<evidence type="ECO:0000256" key="4">
    <source>
        <dbReference type="RuleBase" id="RU004413"/>
    </source>
</evidence>
<dbReference type="GO" id="GO:0019843">
    <property type="term" value="F:rRNA binding"/>
    <property type="evidence" value="ECO:0007669"/>
    <property type="project" value="InterPro"/>
</dbReference>
<evidence type="ECO:0000313" key="6">
    <source>
        <dbReference type="EMBL" id="KAK5949980.1"/>
    </source>
</evidence>
<dbReference type="InterPro" id="IPR000114">
    <property type="entry name" value="Ribosomal_uL16_bact-type"/>
</dbReference>
<dbReference type="PANTHER" id="PTHR12220:SF13">
    <property type="entry name" value="LARGE RIBOSOMAL SUBUNIT PROTEIN UL16M"/>
    <property type="match status" value="1"/>
</dbReference>
<sequence length="260" mass="29379">MPGASLRPLAASFEALTLTHTSKLSHTRPRIIPTSKCTSPTRTQWPSHTRLFSSTTRNPDWLRPNKPERSKSMVGRPRLQRGGSTRGTTVVWGDYGLRMKDHDRRISAKQLQLGYDTITRKLRGMNFKIYTRVSANIGVYTKGNEVRMGKGKGKFDYWCARVPVSRVVFELSGPVHEKLVKEAFRQAGNKLPGQWEFVRKGDQPVVGLTVLDPEKGVTFDRLMRPRREVESLDKDGDEQGMVIQAETDRPPQSVSTTTDV</sequence>
<evidence type="ECO:0000256" key="2">
    <source>
        <dbReference type="ARBA" id="ARBA00022980"/>
    </source>
</evidence>
<keyword evidence="3 4" id="KW-0687">Ribonucleoprotein</keyword>
<accession>A0AAN8EHV8</accession>
<comment type="caution">
    <text evidence="6">The sequence shown here is derived from an EMBL/GenBank/DDBJ whole genome shotgun (WGS) entry which is preliminary data.</text>
</comment>
<protein>
    <submittedName>
        <fullName evidence="6">39S ribosomal protein L16, mitochondrial</fullName>
    </submittedName>
</protein>
<gene>
    <name evidence="6" type="primary">mrpl16</name>
    <name evidence="6" type="ORF">OHC33_008941</name>
</gene>
<dbReference type="GO" id="GO:0003735">
    <property type="term" value="F:structural constituent of ribosome"/>
    <property type="evidence" value="ECO:0007669"/>
    <property type="project" value="InterPro"/>
</dbReference>
<keyword evidence="7" id="KW-1185">Reference proteome</keyword>
<feature type="region of interest" description="Disordered" evidence="5">
    <location>
        <begin position="24"/>
        <end position="85"/>
    </location>
</feature>
<dbReference type="PANTHER" id="PTHR12220">
    <property type="entry name" value="50S/60S RIBOSOMAL PROTEIN L16"/>
    <property type="match status" value="1"/>
</dbReference>
<dbReference type="EMBL" id="JAKLMC020000030">
    <property type="protein sequence ID" value="KAK5949980.1"/>
    <property type="molecule type" value="Genomic_DNA"/>
</dbReference>
<dbReference type="CDD" id="cd01433">
    <property type="entry name" value="Ribosomal_L16_L10e"/>
    <property type="match status" value="1"/>
</dbReference>
<comment type="similarity">
    <text evidence="1 4">Belongs to the universal ribosomal protein uL16 family.</text>
</comment>
<feature type="compositionally biased region" description="Polar residues" evidence="5">
    <location>
        <begin position="250"/>
        <end position="260"/>
    </location>
</feature>
<dbReference type="PROSITE" id="PS00701">
    <property type="entry name" value="RIBOSOMAL_L16_2"/>
    <property type="match status" value="1"/>
</dbReference>
<dbReference type="NCBIfam" id="TIGR01164">
    <property type="entry name" value="rplP_bact"/>
    <property type="match status" value="1"/>
</dbReference>
<evidence type="ECO:0000313" key="7">
    <source>
        <dbReference type="Proteomes" id="UP001316803"/>
    </source>
</evidence>
<dbReference type="InterPro" id="IPR016180">
    <property type="entry name" value="Ribosomal_uL16_dom"/>
</dbReference>
<evidence type="ECO:0000256" key="3">
    <source>
        <dbReference type="ARBA" id="ARBA00023274"/>
    </source>
</evidence>
<dbReference type="InterPro" id="IPR047873">
    <property type="entry name" value="Ribosomal_uL16"/>
</dbReference>
<organism evidence="6 7">
    <name type="scientific">Knufia fluminis</name>
    <dbReference type="NCBI Taxonomy" id="191047"/>
    <lineage>
        <taxon>Eukaryota</taxon>
        <taxon>Fungi</taxon>
        <taxon>Dikarya</taxon>
        <taxon>Ascomycota</taxon>
        <taxon>Pezizomycotina</taxon>
        <taxon>Eurotiomycetes</taxon>
        <taxon>Chaetothyriomycetidae</taxon>
        <taxon>Chaetothyriales</taxon>
        <taxon>Trichomeriaceae</taxon>
        <taxon>Knufia</taxon>
    </lineage>
</organism>
<dbReference type="GO" id="GO:0005762">
    <property type="term" value="C:mitochondrial large ribosomal subunit"/>
    <property type="evidence" value="ECO:0007669"/>
    <property type="project" value="TreeGrafter"/>
</dbReference>
<dbReference type="Proteomes" id="UP001316803">
    <property type="component" value="Unassembled WGS sequence"/>
</dbReference>